<dbReference type="InterPro" id="IPR002931">
    <property type="entry name" value="Transglutaminase-like"/>
</dbReference>
<protein>
    <submittedName>
        <fullName evidence="2">Transglutaminase domain-containing protein</fullName>
    </submittedName>
</protein>
<reference evidence="2 3" key="1">
    <citation type="submission" date="2020-08" db="EMBL/GenBank/DDBJ databases">
        <title>Genome public.</title>
        <authorList>
            <person name="Liu C."/>
            <person name="Sun Q."/>
        </authorList>
    </citation>
    <scope>NUCLEOTIDE SEQUENCE [LARGE SCALE GENOMIC DNA]</scope>
    <source>
        <strain evidence="2 3">BX17</strain>
    </source>
</reference>
<sequence length="829" mass="95012">MFLQNSEKKIEEEFLKLTEKLGADREPLKNICGKLDACDRDLALAMKYLYVTAPYSDLVNYSFEDIKDFAGHGLFLYNHLERVHALPEEMFLNYILDHRVNEEEVLPCRTFFWNELKDRIEGKNAKDAAIEVNYWCAEEATYHSGDDRTLPALTVYRRGYGRCGEESVFLVNALRSVGIPARQVYVPRWSHCDDNHAWVELWCDGKWYFTGACEPLMILNKGWFTNASSRAMMVHSRLFDLFPAEGEDVIGKEGAAVMLNQTARYAKVKTVTVQVTDHAGAPVKDAQVQFQVLNMGEYYPIAKAMTDENGNVSLVTGFGSVRVAAFRPDMEGFAQADVDTREQVNVKLILTGEAVAAEDWKAVDVIAPVDTPVNPDMPTPEQKAIGTRRLNEANQLRREKKENWVNPELTAFLAGEDEKELRQAMADVLSEKDHTDCVCSVLEEHLAYGKIYAQQYREADEYDLYINYVLNPRVEYELLRPYRKGILSFFTEEQKAAFRENPAEIWNYIRELITAYPYNERETVMETPYECLISGIGTERSQKVLFVAIARTLGIPARLNPGSHVMEYWDKCQFVSVLKQEKWSAALYLKKEEGTQWNYYQNWTIGRLVGNEYASLDLTNRAWEGDTLELALIPGTYRIITTNRLPNGNQFSWEKTIIVKDEEKHYETLRLREAQLGDMLERISLPEFEVKDADGGIVTCADLTRGGKKILMWLEESREPTEHILNEMLEHAEKFHQFETCISFMIRTGEAKGDPLLAKVLKTFPKISVYYDSFEENIELLGRRMYVDPDKLPLILVTNGESVGIYATSGYNVGTGDMLIRIMEEVPEM</sequence>
<dbReference type="EMBL" id="JACOOT010000037">
    <property type="protein sequence ID" value="MBC5652500.1"/>
    <property type="molecule type" value="Genomic_DNA"/>
</dbReference>
<organism evidence="2 3">
    <name type="scientific">Blautia segnis</name>
    <dbReference type="NCBI Taxonomy" id="2763030"/>
    <lineage>
        <taxon>Bacteria</taxon>
        <taxon>Bacillati</taxon>
        <taxon>Bacillota</taxon>
        <taxon>Clostridia</taxon>
        <taxon>Lachnospirales</taxon>
        <taxon>Lachnospiraceae</taxon>
        <taxon>Blautia</taxon>
    </lineage>
</organism>
<evidence type="ECO:0000313" key="3">
    <source>
        <dbReference type="Proteomes" id="UP000652847"/>
    </source>
</evidence>
<evidence type="ECO:0000313" key="2">
    <source>
        <dbReference type="EMBL" id="MBC5652500.1"/>
    </source>
</evidence>
<dbReference type="InterPro" id="IPR038765">
    <property type="entry name" value="Papain-like_cys_pep_sf"/>
</dbReference>
<dbReference type="Gene3D" id="2.60.40.1120">
    <property type="entry name" value="Carboxypeptidase-like, regulatory domain"/>
    <property type="match status" value="1"/>
</dbReference>
<accession>A0A8I0AKW9</accession>
<dbReference type="SUPFAM" id="SSF54001">
    <property type="entry name" value="Cysteine proteinases"/>
    <property type="match status" value="2"/>
</dbReference>
<gene>
    <name evidence="2" type="ORF">H8S54_15640</name>
</gene>
<dbReference type="SMART" id="SM00460">
    <property type="entry name" value="TGc"/>
    <property type="match status" value="1"/>
</dbReference>
<keyword evidence="3" id="KW-1185">Reference proteome</keyword>
<dbReference type="Pfam" id="PF01841">
    <property type="entry name" value="Transglut_core"/>
    <property type="match status" value="2"/>
</dbReference>
<name>A0A8I0AKW9_9FIRM</name>
<dbReference type="Gene3D" id="3.10.620.30">
    <property type="match status" value="1"/>
</dbReference>
<dbReference type="RefSeq" id="WP_173768175.1">
    <property type="nucleotide sequence ID" value="NZ_JACOOT010000037.1"/>
</dbReference>
<proteinExistence type="predicted"/>
<evidence type="ECO:0000259" key="1">
    <source>
        <dbReference type="SMART" id="SM00460"/>
    </source>
</evidence>
<dbReference type="PANTHER" id="PTHR35532">
    <property type="entry name" value="SIMILAR TO POLYHYDROXYALKANOATE DEPOLYMERASE"/>
    <property type="match status" value="1"/>
</dbReference>
<dbReference type="PANTHER" id="PTHR35532:SF5">
    <property type="entry name" value="CARBOHYDRATE-BINDING DOMAIN-CONTAINING PROTEIN"/>
    <property type="match status" value="1"/>
</dbReference>
<dbReference type="Proteomes" id="UP000652847">
    <property type="component" value="Unassembled WGS sequence"/>
</dbReference>
<dbReference type="AlphaFoldDB" id="A0A8I0AKW9"/>
<comment type="caution">
    <text evidence="2">The sequence shown here is derived from an EMBL/GenBank/DDBJ whole genome shotgun (WGS) entry which is preliminary data.</text>
</comment>
<feature type="domain" description="Transglutaminase-like" evidence="1">
    <location>
        <begin position="155"/>
        <end position="214"/>
    </location>
</feature>